<evidence type="ECO:0000313" key="2">
    <source>
        <dbReference type="Proteomes" id="UP001218218"/>
    </source>
</evidence>
<name>A0AAD7ENV7_9AGAR</name>
<dbReference type="AlphaFoldDB" id="A0AAD7ENV7"/>
<reference evidence="1" key="1">
    <citation type="submission" date="2023-03" db="EMBL/GenBank/DDBJ databases">
        <title>Massive genome expansion in bonnet fungi (Mycena s.s.) driven by repeated elements and novel gene families across ecological guilds.</title>
        <authorList>
            <consortium name="Lawrence Berkeley National Laboratory"/>
            <person name="Harder C.B."/>
            <person name="Miyauchi S."/>
            <person name="Viragh M."/>
            <person name="Kuo A."/>
            <person name="Thoen E."/>
            <person name="Andreopoulos B."/>
            <person name="Lu D."/>
            <person name="Skrede I."/>
            <person name="Drula E."/>
            <person name="Henrissat B."/>
            <person name="Morin E."/>
            <person name="Kohler A."/>
            <person name="Barry K."/>
            <person name="LaButti K."/>
            <person name="Morin E."/>
            <person name="Salamov A."/>
            <person name="Lipzen A."/>
            <person name="Mereny Z."/>
            <person name="Hegedus B."/>
            <person name="Baldrian P."/>
            <person name="Stursova M."/>
            <person name="Weitz H."/>
            <person name="Taylor A."/>
            <person name="Grigoriev I.V."/>
            <person name="Nagy L.G."/>
            <person name="Martin F."/>
            <person name="Kauserud H."/>
        </authorList>
    </citation>
    <scope>NUCLEOTIDE SEQUENCE</scope>
    <source>
        <strain evidence="1">CBHHK002</strain>
    </source>
</reference>
<sequence length="314" mass="35460">MNLLSLRCIINAMAGSIPNTMAGNSNTLIVLGSSPDSYFIGHGRRHFVENMPTSFTNHAKTDLNISMVLWISMSKNLDTWISYNTATTNFHFNRVNQDIADHLSGANGKAAAAFVSFPDSTDPAYYFVTGKDHATWNAFLDDYLIQKLSEAKTLVGATFDAALTGMLFGKGRTHIFTFQTGFLADLDDDEVPSEEHPLHKVLVQYNGWCIERGSTLCFYDSRYFFLKFKRPGDSQIQMNWNLPPNMDAKLRALQNAAQQPEEQMALMQESQGWTNTTHTVQNAENQLNINRIRRAELNQALLGGETIVEYRRYY</sequence>
<organism evidence="1 2">
    <name type="scientific">Mycena albidolilacea</name>
    <dbReference type="NCBI Taxonomy" id="1033008"/>
    <lineage>
        <taxon>Eukaryota</taxon>
        <taxon>Fungi</taxon>
        <taxon>Dikarya</taxon>
        <taxon>Basidiomycota</taxon>
        <taxon>Agaricomycotina</taxon>
        <taxon>Agaricomycetes</taxon>
        <taxon>Agaricomycetidae</taxon>
        <taxon>Agaricales</taxon>
        <taxon>Marasmiineae</taxon>
        <taxon>Mycenaceae</taxon>
        <taxon>Mycena</taxon>
    </lineage>
</organism>
<accession>A0AAD7ENV7</accession>
<dbReference type="EMBL" id="JARIHO010000025">
    <property type="protein sequence ID" value="KAJ7342515.1"/>
    <property type="molecule type" value="Genomic_DNA"/>
</dbReference>
<protein>
    <submittedName>
        <fullName evidence="1">Uncharacterized protein</fullName>
    </submittedName>
</protein>
<comment type="caution">
    <text evidence="1">The sequence shown here is derived from an EMBL/GenBank/DDBJ whole genome shotgun (WGS) entry which is preliminary data.</text>
</comment>
<evidence type="ECO:0000313" key="1">
    <source>
        <dbReference type="EMBL" id="KAJ7342515.1"/>
    </source>
</evidence>
<keyword evidence="2" id="KW-1185">Reference proteome</keyword>
<proteinExistence type="predicted"/>
<dbReference type="Proteomes" id="UP001218218">
    <property type="component" value="Unassembled WGS sequence"/>
</dbReference>
<gene>
    <name evidence="1" type="ORF">DFH08DRAFT_240518</name>
</gene>